<proteinExistence type="predicted"/>
<sequence length="256" mass="27725">MPPHRALLIVDVKDFSTRPGRYHAELTDRIPLILRQAFQRCGLVDMWDETRFSGGTGDGYYLGFTSTKLPLLLNPFLPALQEELDYRNTLSAAEAPMRMRVSVQVGPMTDDSISDLSTGSGDARVQAHRLLDAEPVRDLLTRSTHKTCVAAIVSQAAYANAVQGGYTGESPDDYVATPVRVKQFEGTAYLRVPTPTGDLLKQGFVPPEAPPAAAVAEKLGANTSNTMNFSGASGTFVGVNQNSTNHGKQNYRVGHD</sequence>
<protein>
    <recommendedName>
        <fullName evidence="3">Guanylate cyclase domain-containing protein</fullName>
    </recommendedName>
</protein>
<dbReference type="eggNOG" id="COG2114">
    <property type="taxonomic scope" value="Bacteria"/>
</dbReference>
<evidence type="ECO:0000313" key="2">
    <source>
        <dbReference type="Proteomes" id="UP000019277"/>
    </source>
</evidence>
<dbReference type="STRING" id="909613.UO65_0433"/>
<dbReference type="AlphaFoldDB" id="W7IV34"/>
<dbReference type="EMBL" id="AYXG01000018">
    <property type="protein sequence ID" value="EWC64228.1"/>
    <property type="molecule type" value="Genomic_DNA"/>
</dbReference>
<accession>W7IV34</accession>
<organism evidence="1 2">
    <name type="scientific">Actinokineospora spheciospongiae</name>
    <dbReference type="NCBI Taxonomy" id="909613"/>
    <lineage>
        <taxon>Bacteria</taxon>
        <taxon>Bacillati</taxon>
        <taxon>Actinomycetota</taxon>
        <taxon>Actinomycetes</taxon>
        <taxon>Pseudonocardiales</taxon>
        <taxon>Pseudonocardiaceae</taxon>
        <taxon>Actinokineospora</taxon>
    </lineage>
</organism>
<evidence type="ECO:0000313" key="1">
    <source>
        <dbReference type="EMBL" id="EWC64228.1"/>
    </source>
</evidence>
<evidence type="ECO:0008006" key="3">
    <source>
        <dbReference type="Google" id="ProtNLM"/>
    </source>
</evidence>
<name>W7IV34_9PSEU</name>
<comment type="caution">
    <text evidence="1">The sequence shown here is derived from an EMBL/GenBank/DDBJ whole genome shotgun (WGS) entry which is preliminary data.</text>
</comment>
<dbReference type="Proteomes" id="UP000019277">
    <property type="component" value="Unassembled WGS sequence"/>
</dbReference>
<keyword evidence="2" id="KW-1185">Reference proteome</keyword>
<reference evidence="1 2" key="1">
    <citation type="journal article" date="2014" name="Genome Announc.">
        <title>Draft Genome Sequence of the Antitrypanosomally Active Sponge-Associated Bacterium Actinokineospora sp. Strain EG49.</title>
        <authorList>
            <person name="Harjes J."/>
            <person name="Ryu T."/>
            <person name="Abdelmohsen U.R."/>
            <person name="Moitinho-Silva L."/>
            <person name="Horn H."/>
            <person name="Ravasi T."/>
            <person name="Hentschel U."/>
        </authorList>
    </citation>
    <scope>NUCLEOTIDE SEQUENCE [LARGE SCALE GENOMIC DNA]</scope>
    <source>
        <strain evidence="1 2">EG49</strain>
    </source>
</reference>
<gene>
    <name evidence="1" type="ORF">UO65_0433</name>
</gene>